<gene>
    <name evidence="1" type="ORF">JCM17846_15670</name>
</gene>
<evidence type="ECO:0008006" key="3">
    <source>
        <dbReference type="Google" id="ProtNLM"/>
    </source>
</evidence>
<evidence type="ECO:0000313" key="2">
    <source>
        <dbReference type="Proteomes" id="UP000324996"/>
    </source>
</evidence>
<accession>A0A5A7N8C6</accession>
<proteinExistence type="predicted"/>
<name>A0A5A7N8C6_9PROT</name>
<dbReference type="AlphaFoldDB" id="A0A5A7N8C6"/>
<evidence type="ECO:0000313" key="1">
    <source>
        <dbReference type="EMBL" id="GER03885.1"/>
    </source>
</evidence>
<dbReference type="Proteomes" id="UP000324996">
    <property type="component" value="Unassembled WGS sequence"/>
</dbReference>
<reference evidence="1 2" key="1">
    <citation type="submission" date="2019-09" db="EMBL/GenBank/DDBJ databases">
        <title>NBRP : Genome information of microbial organism related human and environment.</title>
        <authorList>
            <person name="Hattori M."/>
            <person name="Oshima K."/>
            <person name="Inaba H."/>
            <person name="Suda W."/>
            <person name="Sakamoto M."/>
            <person name="Iino T."/>
            <person name="Kitahara M."/>
            <person name="Oshida Y."/>
            <person name="Iida T."/>
            <person name="Kudo T."/>
            <person name="Itoh T."/>
            <person name="Ohkuma M."/>
        </authorList>
    </citation>
    <scope>NUCLEOTIDE SEQUENCE [LARGE SCALE GENOMIC DNA]</scope>
    <source>
        <strain evidence="1 2">Q-1</strain>
    </source>
</reference>
<organism evidence="1 2">
    <name type="scientific">Iodidimonas nitroreducens</name>
    <dbReference type="NCBI Taxonomy" id="1236968"/>
    <lineage>
        <taxon>Bacteria</taxon>
        <taxon>Pseudomonadati</taxon>
        <taxon>Pseudomonadota</taxon>
        <taxon>Alphaproteobacteria</taxon>
        <taxon>Iodidimonadales</taxon>
        <taxon>Iodidimonadaceae</taxon>
        <taxon>Iodidimonas</taxon>
    </lineage>
</organism>
<protein>
    <recommendedName>
        <fullName evidence="3">DUF4258 domain-containing protein</fullName>
    </recommendedName>
</protein>
<dbReference type="EMBL" id="BKCN01000006">
    <property type="protein sequence ID" value="GER03885.1"/>
    <property type="molecule type" value="Genomic_DNA"/>
</dbReference>
<keyword evidence="2" id="KW-1185">Reference proteome</keyword>
<comment type="caution">
    <text evidence="1">The sequence shown here is derived from an EMBL/GenBank/DDBJ whole genome shotgun (WGS) entry which is preliminary data.</text>
</comment>
<sequence length="51" mass="5861">MRTGHVIKHEADDKGERYRMCGTTDDEHKIAIIISPMSDYIRVTLITAWKG</sequence>